<keyword evidence="3" id="KW-1185">Reference proteome</keyword>
<feature type="region of interest" description="Disordered" evidence="1">
    <location>
        <begin position="1"/>
        <end position="33"/>
    </location>
</feature>
<dbReference type="Proteomes" id="UP000019226">
    <property type="component" value="Plasmid pCASE2"/>
</dbReference>
<evidence type="ECO:0000256" key="1">
    <source>
        <dbReference type="SAM" id="MobiDB-lite"/>
    </source>
</evidence>
<dbReference type="InterPro" id="IPR013321">
    <property type="entry name" value="Arc_rbn_hlx_hlx"/>
</dbReference>
<dbReference type="RefSeq" id="WP_006822445.1">
    <property type="nucleotide sequence ID" value="NZ_CP004352.1"/>
</dbReference>
<feature type="compositionally biased region" description="Polar residues" evidence="1">
    <location>
        <begin position="1"/>
        <end position="10"/>
    </location>
</feature>
<reference evidence="3" key="1">
    <citation type="submission" date="2013-02" db="EMBL/GenBank/DDBJ databases">
        <title>The complete genome sequence of Corynebacterium casei LMG S-19264 (=DSM 44701).</title>
        <authorList>
            <person name="Ruckert C."/>
            <person name="Albersmeier A."/>
            <person name="Kalinowski J."/>
        </authorList>
    </citation>
    <scope>NUCLEOTIDE SEQUENCE [LARGE SCALE GENOMIC DNA]</scope>
    <source>
        <strain evidence="3">LMG S-19264</strain>
        <plasmid evidence="3">pCASE2</plasmid>
    </source>
</reference>
<dbReference type="EMBL" id="CP004352">
    <property type="protein sequence ID" value="AHI21385.1"/>
    <property type="molecule type" value="Genomic_DNA"/>
</dbReference>
<name>A0ABN4CGY4_9CORY</name>
<geneLocation type="plasmid" evidence="2 3">
    <name>pCASE2</name>
</geneLocation>
<evidence type="ECO:0000313" key="3">
    <source>
        <dbReference type="Proteomes" id="UP000019226"/>
    </source>
</evidence>
<accession>A0ABN4CGY4</accession>
<protein>
    <submittedName>
        <fullName evidence="2">Uncharacterized protein</fullName>
    </submittedName>
</protein>
<dbReference type="InterPro" id="IPR010985">
    <property type="entry name" value="Ribbon_hlx_hlx"/>
</dbReference>
<dbReference type="GeneID" id="82878922"/>
<keyword evidence="2" id="KW-0614">Plasmid</keyword>
<sequence>MAVQKTNSMKRQPKSAARESADISKAFTSRNQSDHTVKLTVELDSRLHRELKAAAALQSVTMREIIHDAVEAELQKYKN</sequence>
<gene>
    <name evidence="2" type="ORF">CCASEI_14313</name>
</gene>
<organism evidence="2 3">
    <name type="scientific">Corynebacterium casei LMG S-19264</name>
    <dbReference type="NCBI Taxonomy" id="1285583"/>
    <lineage>
        <taxon>Bacteria</taxon>
        <taxon>Bacillati</taxon>
        <taxon>Actinomycetota</taxon>
        <taxon>Actinomycetes</taxon>
        <taxon>Mycobacteriales</taxon>
        <taxon>Corynebacteriaceae</taxon>
        <taxon>Corynebacterium</taxon>
    </lineage>
</organism>
<proteinExistence type="predicted"/>
<dbReference type="Gene3D" id="1.10.1220.10">
    <property type="entry name" value="Met repressor-like"/>
    <property type="match status" value="1"/>
</dbReference>
<dbReference type="SUPFAM" id="SSF47598">
    <property type="entry name" value="Ribbon-helix-helix"/>
    <property type="match status" value="1"/>
</dbReference>
<evidence type="ECO:0000313" key="2">
    <source>
        <dbReference type="EMBL" id="AHI21385.1"/>
    </source>
</evidence>